<dbReference type="PROSITE" id="PS50850">
    <property type="entry name" value="MFS"/>
    <property type="match status" value="1"/>
</dbReference>
<evidence type="ECO:0000256" key="1">
    <source>
        <dbReference type="ARBA" id="ARBA00004651"/>
    </source>
</evidence>
<organism evidence="10 11">
    <name type="scientific">Zopfia rhizophila CBS 207.26</name>
    <dbReference type="NCBI Taxonomy" id="1314779"/>
    <lineage>
        <taxon>Eukaryota</taxon>
        <taxon>Fungi</taxon>
        <taxon>Dikarya</taxon>
        <taxon>Ascomycota</taxon>
        <taxon>Pezizomycotina</taxon>
        <taxon>Dothideomycetes</taxon>
        <taxon>Dothideomycetes incertae sedis</taxon>
        <taxon>Zopfiaceae</taxon>
        <taxon>Zopfia</taxon>
    </lineage>
</organism>
<dbReference type="Pfam" id="PF07690">
    <property type="entry name" value="MFS_1"/>
    <property type="match status" value="1"/>
</dbReference>
<evidence type="ECO:0000259" key="9">
    <source>
        <dbReference type="PROSITE" id="PS50850"/>
    </source>
</evidence>
<dbReference type="PANTHER" id="PTHR23502:SF135">
    <property type="entry name" value="MAJOR FACILITATOR SUPERFAMILY (MFS) PROFILE DOMAIN-CONTAINING PROTEIN-RELATED"/>
    <property type="match status" value="1"/>
</dbReference>
<feature type="transmembrane region" description="Helical" evidence="8">
    <location>
        <begin position="51"/>
        <end position="72"/>
    </location>
</feature>
<evidence type="ECO:0000256" key="6">
    <source>
        <dbReference type="ARBA" id="ARBA00023136"/>
    </source>
</evidence>
<sequence>MSQMAETDKEFQEQDATEASPPSETKDPNVIDWDGPNDTHNPMNWACGPKYTHLALVSIITLVVNLASTMFAPGAPLLMKDFSVTSSTIGSLTVSIYLLGFALGPLFISPLSELYGRLIIYHTCNIIFLSLLYKARFRHVDRIIMNSTINIGEGVS</sequence>
<feature type="region of interest" description="Disordered" evidence="7">
    <location>
        <begin position="1"/>
        <end position="34"/>
    </location>
</feature>
<protein>
    <recommendedName>
        <fullName evidence="9">Major facilitator superfamily (MFS) profile domain-containing protein</fullName>
    </recommendedName>
</protein>
<gene>
    <name evidence="10" type="ORF">K469DRAFT_160912</name>
</gene>
<dbReference type="GO" id="GO:0022857">
    <property type="term" value="F:transmembrane transporter activity"/>
    <property type="evidence" value="ECO:0007669"/>
    <property type="project" value="InterPro"/>
</dbReference>
<accession>A0A6A6E409</accession>
<reference evidence="10" key="1">
    <citation type="journal article" date="2020" name="Stud. Mycol.">
        <title>101 Dothideomycetes genomes: a test case for predicting lifestyles and emergence of pathogens.</title>
        <authorList>
            <person name="Haridas S."/>
            <person name="Albert R."/>
            <person name="Binder M."/>
            <person name="Bloem J."/>
            <person name="Labutti K."/>
            <person name="Salamov A."/>
            <person name="Andreopoulos B."/>
            <person name="Baker S."/>
            <person name="Barry K."/>
            <person name="Bills G."/>
            <person name="Bluhm B."/>
            <person name="Cannon C."/>
            <person name="Castanera R."/>
            <person name="Culley D."/>
            <person name="Daum C."/>
            <person name="Ezra D."/>
            <person name="Gonzalez J."/>
            <person name="Henrissat B."/>
            <person name="Kuo A."/>
            <person name="Liang C."/>
            <person name="Lipzen A."/>
            <person name="Lutzoni F."/>
            <person name="Magnuson J."/>
            <person name="Mondo S."/>
            <person name="Nolan M."/>
            <person name="Ohm R."/>
            <person name="Pangilinan J."/>
            <person name="Park H.-J."/>
            <person name="Ramirez L."/>
            <person name="Alfaro M."/>
            <person name="Sun H."/>
            <person name="Tritt A."/>
            <person name="Yoshinaga Y."/>
            <person name="Zwiers L.-H."/>
            <person name="Turgeon B."/>
            <person name="Goodwin S."/>
            <person name="Spatafora J."/>
            <person name="Crous P."/>
            <person name="Grigoriev I."/>
        </authorList>
    </citation>
    <scope>NUCLEOTIDE SEQUENCE</scope>
    <source>
        <strain evidence="10">CBS 207.26</strain>
    </source>
</reference>
<proteinExistence type="inferred from homology"/>
<dbReference type="PANTHER" id="PTHR23502">
    <property type="entry name" value="MAJOR FACILITATOR SUPERFAMILY"/>
    <property type="match status" value="1"/>
</dbReference>
<evidence type="ECO:0000256" key="7">
    <source>
        <dbReference type="SAM" id="MobiDB-lite"/>
    </source>
</evidence>
<dbReference type="OrthoDB" id="3848108at2759"/>
<feature type="transmembrane region" description="Helical" evidence="8">
    <location>
        <begin position="84"/>
        <end position="108"/>
    </location>
</feature>
<dbReference type="AlphaFoldDB" id="A0A6A6E409"/>
<keyword evidence="5 8" id="KW-1133">Transmembrane helix</keyword>
<evidence type="ECO:0000313" key="10">
    <source>
        <dbReference type="EMBL" id="KAF2185482.1"/>
    </source>
</evidence>
<dbReference type="EMBL" id="ML994633">
    <property type="protein sequence ID" value="KAF2185482.1"/>
    <property type="molecule type" value="Genomic_DNA"/>
</dbReference>
<evidence type="ECO:0000256" key="2">
    <source>
        <dbReference type="ARBA" id="ARBA00008335"/>
    </source>
</evidence>
<keyword evidence="6 8" id="KW-0472">Membrane</keyword>
<dbReference type="Gene3D" id="1.20.1720.10">
    <property type="entry name" value="Multidrug resistance protein D"/>
    <property type="match status" value="1"/>
</dbReference>
<evidence type="ECO:0000256" key="8">
    <source>
        <dbReference type="SAM" id="Phobius"/>
    </source>
</evidence>
<feature type="compositionally biased region" description="Basic and acidic residues" evidence="7">
    <location>
        <begin position="1"/>
        <end position="12"/>
    </location>
</feature>
<feature type="domain" description="Major facilitator superfamily (MFS) profile" evidence="9">
    <location>
        <begin position="53"/>
        <end position="156"/>
    </location>
</feature>
<dbReference type="SUPFAM" id="SSF103473">
    <property type="entry name" value="MFS general substrate transporter"/>
    <property type="match status" value="1"/>
</dbReference>
<comment type="similarity">
    <text evidence="2">Belongs to the major facilitator superfamily.</text>
</comment>
<dbReference type="InterPro" id="IPR020846">
    <property type="entry name" value="MFS_dom"/>
</dbReference>
<evidence type="ECO:0000256" key="4">
    <source>
        <dbReference type="ARBA" id="ARBA00022692"/>
    </source>
</evidence>
<comment type="subcellular location">
    <subcellularLocation>
        <location evidence="1">Cell membrane</location>
        <topology evidence="1">Multi-pass membrane protein</topology>
    </subcellularLocation>
</comment>
<keyword evidence="11" id="KW-1185">Reference proteome</keyword>
<evidence type="ECO:0000256" key="3">
    <source>
        <dbReference type="ARBA" id="ARBA00022475"/>
    </source>
</evidence>
<keyword evidence="3" id="KW-1003">Cell membrane</keyword>
<dbReference type="InterPro" id="IPR036259">
    <property type="entry name" value="MFS_trans_sf"/>
</dbReference>
<name>A0A6A6E409_9PEZI</name>
<dbReference type="InterPro" id="IPR011701">
    <property type="entry name" value="MFS"/>
</dbReference>
<evidence type="ECO:0000313" key="11">
    <source>
        <dbReference type="Proteomes" id="UP000800200"/>
    </source>
</evidence>
<keyword evidence="4 8" id="KW-0812">Transmembrane</keyword>
<dbReference type="Proteomes" id="UP000800200">
    <property type="component" value="Unassembled WGS sequence"/>
</dbReference>
<evidence type="ECO:0000256" key="5">
    <source>
        <dbReference type="ARBA" id="ARBA00022989"/>
    </source>
</evidence>
<feature type="transmembrane region" description="Helical" evidence="8">
    <location>
        <begin position="114"/>
        <end position="133"/>
    </location>
</feature>
<dbReference type="GO" id="GO:0005886">
    <property type="term" value="C:plasma membrane"/>
    <property type="evidence" value="ECO:0007669"/>
    <property type="project" value="UniProtKB-SubCell"/>
</dbReference>